<reference evidence="1 2" key="1">
    <citation type="submission" date="2015-07" db="EMBL/GenBank/DDBJ databases">
        <title>The draft genome sequence of Leadbetterella sp. JN14-9.</title>
        <authorList>
            <person name="Liu Y."/>
            <person name="Du J."/>
            <person name="Shao Z."/>
        </authorList>
    </citation>
    <scope>NUCLEOTIDE SEQUENCE [LARGE SCALE GENOMIC DNA]</scope>
    <source>
        <strain evidence="1 2">JN14-9</strain>
    </source>
</reference>
<sequence>MPFIEACETSAGLADETVEAYVPVYKSYEEMSQVRLDPSKKLEKSGKIYIYKTALLISEPGQGVHIFDNRDSRKPKRLNFIAVPGNRDMELKDNILYVDNGLDLVTIDISDIENMKVLNRTKDVFPYPMYPDREGVKFVCPDPSKGYVVDWVLDNVEDPKCYR</sequence>
<dbReference type="EMBL" id="LGTQ01000005">
    <property type="protein sequence ID" value="KPM50096.1"/>
    <property type="molecule type" value="Genomic_DNA"/>
</dbReference>
<evidence type="ECO:0008006" key="3">
    <source>
        <dbReference type="Google" id="ProtNLM"/>
    </source>
</evidence>
<proteinExistence type="predicted"/>
<evidence type="ECO:0000313" key="1">
    <source>
        <dbReference type="EMBL" id="KPM50096.1"/>
    </source>
</evidence>
<dbReference type="STRING" id="1605367.AFM12_01040"/>
<accession>A0A0P7C6W7</accession>
<organism evidence="1 2">
    <name type="scientific">Jiulongibacter sediminis</name>
    <dbReference type="NCBI Taxonomy" id="1605367"/>
    <lineage>
        <taxon>Bacteria</taxon>
        <taxon>Pseudomonadati</taxon>
        <taxon>Bacteroidota</taxon>
        <taxon>Cytophagia</taxon>
        <taxon>Cytophagales</taxon>
        <taxon>Leadbetterellaceae</taxon>
        <taxon>Jiulongibacter</taxon>
    </lineage>
</organism>
<dbReference type="AlphaFoldDB" id="A0A0P7C6W7"/>
<name>A0A0P7C6W7_9BACT</name>
<keyword evidence="2" id="KW-1185">Reference proteome</keyword>
<gene>
    <name evidence="1" type="ORF">AFM12_01040</name>
</gene>
<comment type="caution">
    <text evidence="1">The sequence shown here is derived from an EMBL/GenBank/DDBJ whole genome shotgun (WGS) entry which is preliminary data.</text>
</comment>
<evidence type="ECO:0000313" key="2">
    <source>
        <dbReference type="Proteomes" id="UP000050454"/>
    </source>
</evidence>
<dbReference type="Proteomes" id="UP000050454">
    <property type="component" value="Unassembled WGS sequence"/>
</dbReference>
<protein>
    <recommendedName>
        <fullName evidence="3">LVIVD repeat-containing protein</fullName>
    </recommendedName>
</protein>